<dbReference type="PANTHER" id="PTHR10039:SF15">
    <property type="entry name" value="NACHT DOMAIN-CONTAINING PROTEIN"/>
    <property type="match status" value="1"/>
</dbReference>
<evidence type="ECO:0000256" key="1">
    <source>
        <dbReference type="ARBA" id="ARBA00022737"/>
    </source>
</evidence>
<protein>
    <recommendedName>
        <fullName evidence="2">Nephrocystin 3-like N-terminal domain-containing protein</fullName>
    </recommendedName>
</protein>
<evidence type="ECO:0000313" key="3">
    <source>
        <dbReference type="EMBL" id="KAL0572003.1"/>
    </source>
</evidence>
<evidence type="ECO:0000259" key="2">
    <source>
        <dbReference type="Pfam" id="PF24883"/>
    </source>
</evidence>
<reference evidence="3 4" key="1">
    <citation type="submission" date="2024-02" db="EMBL/GenBank/DDBJ databases">
        <title>A draft genome for the cacao thread blight pathogen Marasmius crinis-equi.</title>
        <authorList>
            <person name="Cohen S.P."/>
            <person name="Baruah I.K."/>
            <person name="Amoako-Attah I."/>
            <person name="Bukari Y."/>
            <person name="Meinhardt L.W."/>
            <person name="Bailey B.A."/>
        </authorList>
    </citation>
    <scope>NUCLEOTIDE SEQUENCE [LARGE SCALE GENOMIC DNA]</scope>
    <source>
        <strain evidence="3 4">GH-76</strain>
    </source>
</reference>
<name>A0ABR3F9M3_9AGAR</name>
<dbReference type="Proteomes" id="UP001465976">
    <property type="component" value="Unassembled WGS sequence"/>
</dbReference>
<keyword evidence="4" id="KW-1185">Reference proteome</keyword>
<feature type="domain" description="Nephrocystin 3-like N-terminal" evidence="2">
    <location>
        <begin position="78"/>
        <end position="260"/>
    </location>
</feature>
<sequence length="578" mass="66230">MTFSANHCGPNSTQNNNSGLDQYNFNGTFITNVNTSPESVLEKLAPYVAANALHNAKGRANRCACLKGTRGGFIEKLGSWVEDPNGKGHVNWVKAGAGVGKTAVAQTLCEKYSRIENFKGPLAAAYFFSRNDGTRNSMKQFVPTIAYQLARSPALQPYLANTISTALLSDPGIVDADWEDQFERLIREPCDRVAPELWETLPRLVIIDGLDECMDIVEPQTGNQGQDAWQRDGQRRLLSMIQDSASSPSRLPLRFLIFSRPEHTISNFLHIDLFPDLEQTDMHELRTEADGDIYLYLSQEFARLVKVRRDAHLDASWPGEEAIQKLTRMSDGHFIYVVTAVRYVMDDDPSSHPQERLDIILHPKPSKYPDLIPLDKLYLQILQPFIDIREQLLFPLLQLITPPVWAYMEIPLEIPVDSYRTRRFLAELLNHVDSRHISIILSRLRSVLYVPDDEYRGAVSVLHASFTDFLMDRRRSNDFHLKSLDTVHYFDRLVHSSFRVLTRVMLQYDQNCVQRREPPVIEPWAFNAWLGLKDSISLWFRVSGVGAESLKDINEFDVYRYVNMLNDRYVFLKLFEGT</sequence>
<dbReference type="Pfam" id="PF24883">
    <property type="entry name" value="NPHP3_N"/>
    <property type="match status" value="1"/>
</dbReference>
<proteinExistence type="predicted"/>
<dbReference type="InterPro" id="IPR056884">
    <property type="entry name" value="NPHP3-like_N"/>
</dbReference>
<organism evidence="3 4">
    <name type="scientific">Marasmius crinis-equi</name>
    <dbReference type="NCBI Taxonomy" id="585013"/>
    <lineage>
        <taxon>Eukaryota</taxon>
        <taxon>Fungi</taxon>
        <taxon>Dikarya</taxon>
        <taxon>Basidiomycota</taxon>
        <taxon>Agaricomycotina</taxon>
        <taxon>Agaricomycetes</taxon>
        <taxon>Agaricomycetidae</taxon>
        <taxon>Agaricales</taxon>
        <taxon>Marasmiineae</taxon>
        <taxon>Marasmiaceae</taxon>
        <taxon>Marasmius</taxon>
    </lineage>
</organism>
<keyword evidence="1" id="KW-0677">Repeat</keyword>
<dbReference type="PANTHER" id="PTHR10039">
    <property type="entry name" value="AMELOGENIN"/>
    <property type="match status" value="1"/>
</dbReference>
<accession>A0ABR3F9M3</accession>
<gene>
    <name evidence="3" type="ORF">V5O48_009958</name>
</gene>
<dbReference type="EMBL" id="JBAHYK010000686">
    <property type="protein sequence ID" value="KAL0572003.1"/>
    <property type="molecule type" value="Genomic_DNA"/>
</dbReference>
<comment type="caution">
    <text evidence="3">The sequence shown here is derived from an EMBL/GenBank/DDBJ whole genome shotgun (WGS) entry which is preliminary data.</text>
</comment>
<evidence type="ECO:0000313" key="4">
    <source>
        <dbReference type="Proteomes" id="UP001465976"/>
    </source>
</evidence>